<dbReference type="Proteomes" id="UP000598297">
    <property type="component" value="Unassembled WGS sequence"/>
</dbReference>
<proteinExistence type="predicted"/>
<dbReference type="RefSeq" id="WP_161701732.1">
    <property type="nucleotide sequence ID" value="NZ_JAAAHS010000240.1"/>
</dbReference>
<accession>A0A964XPL3</accession>
<organism evidence="1 2">
    <name type="scientific">Streptomyces boluensis</name>
    <dbReference type="NCBI Taxonomy" id="1775135"/>
    <lineage>
        <taxon>Bacteria</taxon>
        <taxon>Bacillati</taxon>
        <taxon>Actinomycetota</taxon>
        <taxon>Actinomycetes</taxon>
        <taxon>Kitasatosporales</taxon>
        <taxon>Streptomycetaceae</taxon>
        <taxon>Streptomyces</taxon>
    </lineage>
</organism>
<evidence type="ECO:0000313" key="2">
    <source>
        <dbReference type="Proteomes" id="UP000598297"/>
    </source>
</evidence>
<gene>
    <name evidence="1" type="ORF">GUY60_25315</name>
</gene>
<dbReference type="EMBL" id="JAAAHS010000240">
    <property type="protein sequence ID" value="NBE54683.1"/>
    <property type="molecule type" value="Genomic_DNA"/>
</dbReference>
<evidence type="ECO:0000313" key="1">
    <source>
        <dbReference type="EMBL" id="NBE54683.1"/>
    </source>
</evidence>
<sequence length="539" mass="58117">MPEAGESTTDRRQRLTEYLGEVLTADDKNDLIEIINLALSVSPPVGDPAVLEGLARTYRRQVDDIADVQRRVRHVADTGIPDAWVGSTGGLAAEVVMAAADSADAMEQAFEAAAKALMHLADELTAAQSQDKRGREQLRDALGMLGGEDGFFDDLVEKDAEEAERLRARSVAGNGVSNLRSAAETADDAARAAARDLNKLASEARAGQMKTDSISAADKLLLADTSAGDPADDPAEWNELLTANDLERSGRAMERMNARDQAKMEEMLAEAGSPQERAYLMKALAAGHDLKEVEGFRDKIHDKDPDWLRRHLTPVTTAGDSMRDDGRVPSGGYKGANANSDEQWFHDAKWEQEGNTCVPSSVVTGRAMVDPVYALGLTGGRDGKEDDADAFTERLRREQLRLHEEGDGLNEYEFPFGGDTPAGMAPEGGATIANKEISPHTGGEYAYQETGSANARRDVLPDIEKSVAEGRPVPITLDGPDTDEGHAVMIIGQEGDMLQVYNPWGHTTWVSEDDFVHGRMDKAANSTLPDATGVHVPAE</sequence>
<protein>
    <submittedName>
        <fullName evidence="1">Peptidoglycan-binding protein</fullName>
    </submittedName>
</protein>
<dbReference type="OrthoDB" id="4512149at2"/>
<reference evidence="1" key="1">
    <citation type="submission" date="2020-01" db="EMBL/GenBank/DDBJ databases">
        <title>Whole-genome analyses of novel actinobacteria.</title>
        <authorList>
            <person name="Sahin N."/>
        </authorList>
    </citation>
    <scope>NUCLEOTIDE SEQUENCE</scope>
    <source>
        <strain evidence="1">YC537</strain>
    </source>
</reference>
<keyword evidence="2" id="KW-1185">Reference proteome</keyword>
<dbReference type="AlphaFoldDB" id="A0A964XPL3"/>
<name>A0A964XPL3_9ACTN</name>
<comment type="caution">
    <text evidence="1">The sequence shown here is derived from an EMBL/GenBank/DDBJ whole genome shotgun (WGS) entry which is preliminary data.</text>
</comment>